<dbReference type="PANTHER" id="PTHR42924">
    <property type="entry name" value="EXONUCLEASE"/>
    <property type="match status" value="1"/>
</dbReference>
<gene>
    <name evidence="3" type="ORF">Pfra01_002941400</name>
</gene>
<dbReference type="OrthoDB" id="16564at2759"/>
<name>A0A9W6YI20_9STRA</name>
<dbReference type="PANTHER" id="PTHR42924:SF3">
    <property type="entry name" value="POLYMERASE_HISTIDINOL PHOSPHATASE N-TERMINAL DOMAIN-CONTAINING PROTEIN"/>
    <property type="match status" value="1"/>
</dbReference>
<dbReference type="InterPro" id="IPR052018">
    <property type="entry name" value="PHP_domain"/>
</dbReference>
<dbReference type="Proteomes" id="UP001165121">
    <property type="component" value="Unassembled WGS sequence"/>
</dbReference>
<feature type="region of interest" description="Disordered" evidence="1">
    <location>
        <begin position="1"/>
        <end position="24"/>
    </location>
</feature>
<feature type="domain" description="Polymerase/histidinol phosphatase N-terminal" evidence="2">
    <location>
        <begin position="81"/>
        <end position="146"/>
    </location>
</feature>
<dbReference type="Gene3D" id="3.20.20.140">
    <property type="entry name" value="Metal-dependent hydrolases"/>
    <property type="match status" value="1"/>
</dbReference>
<dbReference type="GO" id="GO:0004534">
    <property type="term" value="F:5'-3' RNA exonuclease activity"/>
    <property type="evidence" value="ECO:0007669"/>
    <property type="project" value="TreeGrafter"/>
</dbReference>
<feature type="compositionally biased region" description="Basic residues" evidence="1">
    <location>
        <begin position="8"/>
        <end position="23"/>
    </location>
</feature>
<keyword evidence="4" id="KW-1185">Reference proteome</keyword>
<dbReference type="SMART" id="SM00481">
    <property type="entry name" value="POLIIIAc"/>
    <property type="match status" value="1"/>
</dbReference>
<dbReference type="SUPFAM" id="SSF89550">
    <property type="entry name" value="PHP domain-like"/>
    <property type="match status" value="1"/>
</dbReference>
<dbReference type="GO" id="GO:0035312">
    <property type="term" value="F:5'-3' DNA exonuclease activity"/>
    <property type="evidence" value="ECO:0007669"/>
    <property type="project" value="TreeGrafter"/>
</dbReference>
<evidence type="ECO:0000313" key="3">
    <source>
        <dbReference type="EMBL" id="GMG15355.1"/>
    </source>
</evidence>
<dbReference type="AlphaFoldDB" id="A0A9W6YI20"/>
<dbReference type="EMBL" id="BSXT01018881">
    <property type="protein sequence ID" value="GMG15355.1"/>
    <property type="molecule type" value="Genomic_DNA"/>
</dbReference>
<protein>
    <submittedName>
        <fullName evidence="3">Unnamed protein product</fullName>
    </submittedName>
</protein>
<comment type="caution">
    <text evidence="3">The sequence shown here is derived from an EMBL/GenBank/DDBJ whole genome shotgun (WGS) entry which is preliminary data.</text>
</comment>
<dbReference type="Pfam" id="PF02811">
    <property type="entry name" value="PHP"/>
    <property type="match status" value="1"/>
</dbReference>
<reference evidence="3" key="1">
    <citation type="submission" date="2023-04" db="EMBL/GenBank/DDBJ databases">
        <title>Phytophthora fragariaefolia NBRC 109709.</title>
        <authorList>
            <person name="Ichikawa N."/>
            <person name="Sato H."/>
            <person name="Tonouchi N."/>
        </authorList>
    </citation>
    <scope>NUCLEOTIDE SEQUENCE</scope>
    <source>
        <strain evidence="3">NBRC 109709</strain>
    </source>
</reference>
<evidence type="ECO:0000256" key="1">
    <source>
        <dbReference type="SAM" id="MobiDB-lite"/>
    </source>
</evidence>
<dbReference type="InterPro" id="IPR004013">
    <property type="entry name" value="PHP_dom"/>
</dbReference>
<sequence>MVSASSGGHRKKKKVKKSAKRKPVNLQANFNRKCSLAGKRSAATDAAYEALSDAMFPTNDHHSAHEAVARDSAEAGDAACGDFHLHSVCSDGKLKPSEVIAKAAANGVTYMSLTDHDTMAGVGEAIEAAQKLGVLVFPGVEISAEVKGGENLHILGYFYPGSNSAELEKQLLKIRTGRHKRGKGMLKKLVRSAVGRYLLVLGEHDPANQIDCCRKQWGEHFPPEEAIKLIASAGGVSVLAHPWCCKAGLSLIFVWIHDLELSIFNVLEPESIDTCPGARETGNPEQLRAMAEATKLADPESPPEELLIWKEQEPLARRTLAELGMGLEIVASECAQDDGSIVESHYRTIRVTTLR</sequence>
<evidence type="ECO:0000313" key="4">
    <source>
        <dbReference type="Proteomes" id="UP001165121"/>
    </source>
</evidence>
<evidence type="ECO:0000259" key="2">
    <source>
        <dbReference type="SMART" id="SM00481"/>
    </source>
</evidence>
<dbReference type="CDD" id="cd07438">
    <property type="entry name" value="PHP_HisPPase_AMP"/>
    <property type="match status" value="1"/>
</dbReference>
<accession>A0A9W6YI20</accession>
<organism evidence="3 4">
    <name type="scientific">Phytophthora fragariaefolia</name>
    <dbReference type="NCBI Taxonomy" id="1490495"/>
    <lineage>
        <taxon>Eukaryota</taxon>
        <taxon>Sar</taxon>
        <taxon>Stramenopiles</taxon>
        <taxon>Oomycota</taxon>
        <taxon>Peronosporomycetes</taxon>
        <taxon>Peronosporales</taxon>
        <taxon>Peronosporaceae</taxon>
        <taxon>Phytophthora</taxon>
    </lineage>
</organism>
<dbReference type="InterPro" id="IPR016195">
    <property type="entry name" value="Pol/histidinol_Pase-like"/>
</dbReference>
<dbReference type="InterPro" id="IPR003141">
    <property type="entry name" value="Pol/His_phosphatase_N"/>
</dbReference>
<proteinExistence type="predicted"/>